<dbReference type="Proteomes" id="UP000317122">
    <property type="component" value="Unassembled WGS sequence"/>
</dbReference>
<comment type="caution">
    <text evidence="2">The sequence shown here is derived from an EMBL/GenBank/DDBJ whole genome shotgun (WGS) entry which is preliminary data.</text>
</comment>
<evidence type="ECO:0008006" key="4">
    <source>
        <dbReference type="Google" id="ProtNLM"/>
    </source>
</evidence>
<feature type="transmembrane region" description="Helical" evidence="1">
    <location>
        <begin position="91"/>
        <end position="113"/>
    </location>
</feature>
<proteinExistence type="predicted"/>
<dbReference type="EMBL" id="VLKT01000025">
    <property type="protein sequence ID" value="TWI33521.1"/>
    <property type="molecule type" value="Genomic_DNA"/>
</dbReference>
<evidence type="ECO:0000313" key="3">
    <source>
        <dbReference type="Proteomes" id="UP000317122"/>
    </source>
</evidence>
<accession>A0A562NND1</accession>
<gene>
    <name evidence="2" type="ORF">IQ26_04029</name>
</gene>
<evidence type="ECO:0000313" key="2">
    <source>
        <dbReference type="EMBL" id="TWI33521.1"/>
    </source>
</evidence>
<keyword evidence="1" id="KW-0472">Membrane</keyword>
<keyword evidence="1" id="KW-0812">Transmembrane</keyword>
<keyword evidence="1" id="KW-1133">Transmembrane helix</keyword>
<sequence>MLGRMAEDRTARPISGEIMTDAAAAPERIMRAPADDIVDADYQVLPRFTAGIDPSPPLSRVIATPSIEGMDMLRKPEATMERPRASRGGPAFWIAGLGAAFAAFWVSGGHALVRQAPFLLAAPETGDALSISGVTSRVDASGSTPALFVDGEAANDGTGPSPLPPLEIRVTGKDGRITRYTLAASSRPLAPGERFGFSSRLEVPRNGVRAVSVTFAN</sequence>
<protein>
    <recommendedName>
        <fullName evidence="4">Cadherin-like beta sandwich domain-containing protein</fullName>
    </recommendedName>
</protein>
<evidence type="ECO:0000256" key="1">
    <source>
        <dbReference type="SAM" id="Phobius"/>
    </source>
</evidence>
<keyword evidence="3" id="KW-1185">Reference proteome</keyword>
<organism evidence="2 3">
    <name type="scientific">Mesorhizobium tianshanense</name>
    <dbReference type="NCBI Taxonomy" id="39844"/>
    <lineage>
        <taxon>Bacteria</taxon>
        <taxon>Pseudomonadati</taxon>
        <taxon>Pseudomonadota</taxon>
        <taxon>Alphaproteobacteria</taxon>
        <taxon>Hyphomicrobiales</taxon>
        <taxon>Phyllobacteriaceae</taxon>
        <taxon>Mesorhizobium</taxon>
    </lineage>
</organism>
<dbReference type="AlphaFoldDB" id="A0A562NND1"/>
<reference evidence="2 3" key="1">
    <citation type="journal article" date="2015" name="Stand. Genomic Sci.">
        <title>Genomic Encyclopedia of Bacterial and Archaeal Type Strains, Phase III: the genomes of soil and plant-associated and newly described type strains.</title>
        <authorList>
            <person name="Whitman W.B."/>
            <person name="Woyke T."/>
            <person name="Klenk H.P."/>
            <person name="Zhou Y."/>
            <person name="Lilburn T.G."/>
            <person name="Beck B.J."/>
            <person name="De Vos P."/>
            <person name="Vandamme P."/>
            <person name="Eisen J.A."/>
            <person name="Garrity G."/>
            <person name="Hugenholtz P."/>
            <person name="Kyrpides N.C."/>
        </authorList>
    </citation>
    <scope>NUCLEOTIDE SEQUENCE [LARGE SCALE GENOMIC DNA]</scope>
    <source>
        <strain evidence="2 3">CGMCC 1.2546</strain>
    </source>
</reference>
<name>A0A562NND1_9HYPH</name>